<feature type="region of interest" description="Disordered" evidence="1">
    <location>
        <begin position="341"/>
        <end position="366"/>
    </location>
</feature>
<dbReference type="AlphaFoldDB" id="A0A1R1X5D6"/>
<comment type="caution">
    <text evidence="2">The sequence shown here is derived from an EMBL/GenBank/DDBJ whole genome shotgun (WGS) entry which is preliminary data.</text>
</comment>
<keyword evidence="3" id="KW-1185">Reference proteome</keyword>
<sequence length="473" mass="52284">MNTSEDPKILFASTMRALLSEISTTVTRARFDNLIKGFEIPVKPAQLIESDVKPLMGREALDALIANKPDAKRQRIRPFHRLQESMIPKDSDSRNTVKAPSGIAETTAESREKTHYCKSNFLRRGRDRVKGDAEIHLKNDLLEGISDITRPRGCFHVHLDLQAVHKVPPISLEQPLLPVPRPAIRATTEPVDLHEVPPPSSRMDQVEMLVHQDPGSPMGSQQISQCWSDDIDISGEFHRQCPVDISRHAHWETDGTPTIKTQEQSSFSIKLIDIDTKDMGRSLVLARDARAGDIYRLQRLSLANSSRTPLLLRDMEPQGRKTAYQHEGTDNGVVCTEAQECGGSAKSDGPGSSEVPPRACHNDSSDTNVEIRDLVPRHDGTTIITVTHSPSNSCNSGSKNRKVTALGKQALEFVAWKISGVSSRLKVSKITPLTLSFPKNDVSVVDPGTALSSSAFLTGRYQTRYPPPFPHLK</sequence>
<dbReference type="Proteomes" id="UP000187283">
    <property type="component" value="Unassembled WGS sequence"/>
</dbReference>
<accession>A0A1R1X5D6</accession>
<evidence type="ECO:0000313" key="2">
    <source>
        <dbReference type="EMBL" id="OMJ09832.1"/>
    </source>
</evidence>
<dbReference type="EMBL" id="LSSN01005296">
    <property type="protein sequence ID" value="OMJ09832.1"/>
    <property type="molecule type" value="Genomic_DNA"/>
</dbReference>
<gene>
    <name evidence="2" type="ORF">AYI70_g10701</name>
</gene>
<reference evidence="2 3" key="1">
    <citation type="submission" date="2017-01" db="EMBL/GenBank/DDBJ databases">
        <authorList>
            <person name="Mah S.A."/>
            <person name="Swanson W.J."/>
            <person name="Moy G.W."/>
            <person name="Vacquier V.D."/>
        </authorList>
    </citation>
    <scope>NUCLEOTIDE SEQUENCE [LARGE SCALE GENOMIC DNA]</scope>
    <source>
        <strain evidence="2 3">GSMNP</strain>
    </source>
</reference>
<organism evidence="2 3">
    <name type="scientific">Smittium culicis</name>
    <dbReference type="NCBI Taxonomy" id="133412"/>
    <lineage>
        <taxon>Eukaryota</taxon>
        <taxon>Fungi</taxon>
        <taxon>Fungi incertae sedis</taxon>
        <taxon>Zoopagomycota</taxon>
        <taxon>Kickxellomycotina</taxon>
        <taxon>Harpellomycetes</taxon>
        <taxon>Harpellales</taxon>
        <taxon>Legeriomycetaceae</taxon>
        <taxon>Smittium</taxon>
    </lineage>
</organism>
<evidence type="ECO:0000313" key="3">
    <source>
        <dbReference type="Proteomes" id="UP000187283"/>
    </source>
</evidence>
<proteinExistence type="predicted"/>
<protein>
    <submittedName>
        <fullName evidence="2">Uncharacterized protein</fullName>
    </submittedName>
</protein>
<name>A0A1R1X5D6_9FUNG</name>
<evidence type="ECO:0000256" key="1">
    <source>
        <dbReference type="SAM" id="MobiDB-lite"/>
    </source>
</evidence>